<dbReference type="EC" id="6.3.2.9" evidence="7 8"/>
<dbReference type="InterPro" id="IPR013221">
    <property type="entry name" value="Mur_ligase_cen"/>
</dbReference>
<evidence type="ECO:0000256" key="2">
    <source>
        <dbReference type="ARBA" id="ARBA00004752"/>
    </source>
</evidence>
<feature type="binding site" evidence="7">
    <location>
        <begin position="88"/>
        <end position="94"/>
    </location>
    <ligand>
        <name>ATP</name>
        <dbReference type="ChEBI" id="CHEBI:30616"/>
    </ligand>
</feature>
<evidence type="ECO:0000259" key="9">
    <source>
        <dbReference type="Pfam" id="PF02875"/>
    </source>
</evidence>
<evidence type="ECO:0000256" key="1">
    <source>
        <dbReference type="ARBA" id="ARBA00004496"/>
    </source>
</evidence>
<dbReference type="Gene3D" id="3.40.50.720">
    <property type="entry name" value="NAD(P)-binding Rossmann-like Domain"/>
    <property type="match status" value="1"/>
</dbReference>
<evidence type="ECO:0000256" key="3">
    <source>
        <dbReference type="ARBA" id="ARBA00022490"/>
    </source>
</evidence>
<evidence type="ECO:0000256" key="6">
    <source>
        <dbReference type="ARBA" id="ARBA00022840"/>
    </source>
</evidence>
<comment type="similarity">
    <text evidence="7">Belongs to the MurCDEF family.</text>
</comment>
<dbReference type="InterPro" id="IPR005762">
    <property type="entry name" value="MurD"/>
</dbReference>
<dbReference type="GO" id="GO:0005524">
    <property type="term" value="F:ATP binding"/>
    <property type="evidence" value="ECO:0007669"/>
    <property type="project" value="UniProtKB-UniRule"/>
</dbReference>
<evidence type="ECO:0000256" key="4">
    <source>
        <dbReference type="ARBA" id="ARBA00022598"/>
    </source>
</evidence>
<dbReference type="InterPro" id="IPR036565">
    <property type="entry name" value="Mur-like_cat_sf"/>
</dbReference>
<organism evidence="11 12">
    <name type="scientific">Persephonella hydrogeniphila</name>
    <dbReference type="NCBI Taxonomy" id="198703"/>
    <lineage>
        <taxon>Bacteria</taxon>
        <taxon>Pseudomonadati</taxon>
        <taxon>Aquificota</taxon>
        <taxon>Aquificia</taxon>
        <taxon>Aquificales</taxon>
        <taxon>Hydrogenothermaceae</taxon>
        <taxon>Persephonella</taxon>
    </lineage>
</organism>
<dbReference type="InterPro" id="IPR036615">
    <property type="entry name" value="Mur_ligase_C_dom_sf"/>
</dbReference>
<dbReference type="GO" id="GO:0051301">
    <property type="term" value="P:cell division"/>
    <property type="evidence" value="ECO:0007669"/>
    <property type="project" value="UniProtKB-KW"/>
</dbReference>
<proteinExistence type="inferred from homology"/>
<keyword evidence="12" id="KW-1185">Reference proteome</keyword>
<dbReference type="UniPathway" id="UPA00219"/>
<dbReference type="SUPFAM" id="SSF53623">
    <property type="entry name" value="MurD-like peptide ligases, catalytic domain"/>
    <property type="match status" value="1"/>
</dbReference>
<keyword evidence="4 7" id="KW-0436">Ligase</keyword>
<dbReference type="GO" id="GO:0009252">
    <property type="term" value="P:peptidoglycan biosynthetic process"/>
    <property type="evidence" value="ECO:0007669"/>
    <property type="project" value="UniProtKB-UniRule"/>
</dbReference>
<dbReference type="Gene3D" id="3.90.190.20">
    <property type="entry name" value="Mur ligase, C-terminal domain"/>
    <property type="match status" value="1"/>
</dbReference>
<evidence type="ECO:0000313" key="12">
    <source>
        <dbReference type="Proteomes" id="UP000219036"/>
    </source>
</evidence>
<comment type="catalytic activity">
    <reaction evidence="7 8">
        <text>UDP-N-acetyl-alpha-D-muramoyl-L-alanine + D-glutamate + ATP = UDP-N-acetyl-alpha-D-muramoyl-L-alanyl-D-glutamate + ADP + phosphate + H(+)</text>
        <dbReference type="Rhea" id="RHEA:16429"/>
        <dbReference type="ChEBI" id="CHEBI:15378"/>
        <dbReference type="ChEBI" id="CHEBI:29986"/>
        <dbReference type="ChEBI" id="CHEBI:30616"/>
        <dbReference type="ChEBI" id="CHEBI:43474"/>
        <dbReference type="ChEBI" id="CHEBI:83898"/>
        <dbReference type="ChEBI" id="CHEBI:83900"/>
        <dbReference type="ChEBI" id="CHEBI:456216"/>
        <dbReference type="EC" id="6.3.2.9"/>
    </reaction>
</comment>
<keyword evidence="7 8" id="KW-0133">Cell shape</keyword>
<dbReference type="PANTHER" id="PTHR43692">
    <property type="entry name" value="UDP-N-ACETYLMURAMOYLALANINE--D-GLUTAMATE LIGASE"/>
    <property type="match status" value="1"/>
</dbReference>
<dbReference type="RefSeq" id="WP_096999302.1">
    <property type="nucleotide sequence ID" value="NZ_OBEI01000001.1"/>
</dbReference>
<evidence type="ECO:0000313" key="11">
    <source>
        <dbReference type="EMBL" id="SNZ02340.1"/>
    </source>
</evidence>
<comment type="pathway">
    <text evidence="2 7 8">Cell wall biogenesis; peptidoglycan biosynthesis.</text>
</comment>
<comment type="function">
    <text evidence="7 8">Cell wall formation. Catalyzes the addition of glutamate to the nucleotide precursor UDP-N-acetylmuramoyl-L-alanine (UMA).</text>
</comment>
<dbReference type="PANTHER" id="PTHR43692:SF1">
    <property type="entry name" value="UDP-N-ACETYLMURAMOYLALANINE--D-GLUTAMATE LIGASE"/>
    <property type="match status" value="1"/>
</dbReference>
<keyword evidence="7 8" id="KW-0961">Cell wall biogenesis/degradation</keyword>
<evidence type="ECO:0000259" key="10">
    <source>
        <dbReference type="Pfam" id="PF08245"/>
    </source>
</evidence>
<dbReference type="EMBL" id="OBEI01000001">
    <property type="protein sequence ID" value="SNZ02340.1"/>
    <property type="molecule type" value="Genomic_DNA"/>
</dbReference>
<evidence type="ECO:0000256" key="8">
    <source>
        <dbReference type="RuleBase" id="RU003664"/>
    </source>
</evidence>
<dbReference type="GO" id="GO:0008360">
    <property type="term" value="P:regulation of cell shape"/>
    <property type="evidence" value="ECO:0007669"/>
    <property type="project" value="UniProtKB-KW"/>
</dbReference>
<keyword evidence="7 8" id="KW-0573">Peptidoglycan synthesis</keyword>
<dbReference type="SUPFAM" id="SSF53244">
    <property type="entry name" value="MurD-like peptide ligases, peptide-binding domain"/>
    <property type="match status" value="1"/>
</dbReference>
<feature type="domain" description="Mur ligase central" evidence="10">
    <location>
        <begin position="86"/>
        <end position="259"/>
    </location>
</feature>
<keyword evidence="3 7" id="KW-0963">Cytoplasm</keyword>
<keyword evidence="7 8" id="KW-0132">Cell division</keyword>
<name>A0A285MYP7_9AQUI</name>
<dbReference type="GO" id="GO:0071555">
    <property type="term" value="P:cell wall organization"/>
    <property type="evidence" value="ECO:0007669"/>
    <property type="project" value="UniProtKB-KW"/>
</dbReference>
<evidence type="ECO:0000256" key="5">
    <source>
        <dbReference type="ARBA" id="ARBA00022741"/>
    </source>
</evidence>
<dbReference type="NCBIfam" id="TIGR01087">
    <property type="entry name" value="murD"/>
    <property type="match status" value="1"/>
</dbReference>
<dbReference type="HAMAP" id="MF_00639">
    <property type="entry name" value="MurD"/>
    <property type="match status" value="1"/>
</dbReference>
<protein>
    <recommendedName>
        <fullName evidence="7 8">UDP-N-acetylmuramoylalanine--D-glutamate ligase</fullName>
        <ecNumber evidence="7 8">6.3.2.9</ecNumber>
    </recommendedName>
    <alternativeName>
        <fullName evidence="7">D-glutamic acid-adding enzyme</fullName>
    </alternativeName>
    <alternativeName>
        <fullName evidence="7">UDP-N-acetylmuramoyl-L-alanyl-D-glutamate synthetase</fullName>
    </alternativeName>
</protein>
<dbReference type="OrthoDB" id="9809796at2"/>
<dbReference type="GO" id="GO:0008764">
    <property type="term" value="F:UDP-N-acetylmuramoylalanine-D-glutamate ligase activity"/>
    <property type="evidence" value="ECO:0007669"/>
    <property type="project" value="UniProtKB-UniRule"/>
</dbReference>
<comment type="subcellular location">
    <subcellularLocation>
        <location evidence="1 7 8">Cytoplasm</location>
    </subcellularLocation>
</comment>
<gene>
    <name evidence="7" type="primary">murD</name>
    <name evidence="11" type="ORF">SAMN06265182_0095</name>
</gene>
<keyword evidence="7 8" id="KW-0131">Cell cycle</keyword>
<keyword evidence="6 7" id="KW-0067">ATP-binding</keyword>
<reference evidence="12" key="1">
    <citation type="submission" date="2017-09" db="EMBL/GenBank/DDBJ databases">
        <authorList>
            <person name="Varghese N."/>
            <person name="Submissions S."/>
        </authorList>
    </citation>
    <scope>NUCLEOTIDE SEQUENCE [LARGE SCALE GENOMIC DNA]</scope>
    <source>
        <strain evidence="12">DSM 15103</strain>
    </source>
</reference>
<dbReference type="InterPro" id="IPR004101">
    <property type="entry name" value="Mur_ligase_C"/>
</dbReference>
<dbReference type="Pfam" id="PF02875">
    <property type="entry name" value="Mur_ligase_C"/>
    <property type="match status" value="1"/>
</dbReference>
<feature type="domain" description="Mur ligase C-terminal" evidence="9">
    <location>
        <begin position="282"/>
        <end position="389"/>
    </location>
</feature>
<dbReference type="Pfam" id="PF08245">
    <property type="entry name" value="Mur_ligase_M"/>
    <property type="match status" value="1"/>
</dbReference>
<evidence type="ECO:0000256" key="7">
    <source>
        <dbReference type="HAMAP-Rule" id="MF_00639"/>
    </source>
</evidence>
<dbReference type="AlphaFoldDB" id="A0A285MYP7"/>
<dbReference type="Gene3D" id="3.40.1190.10">
    <property type="entry name" value="Mur-like, catalytic domain"/>
    <property type="match status" value="1"/>
</dbReference>
<sequence>MTVLLYGKGKTGKELSQFMEKNNIPYIIRDDTDFCEKDLENVKTIVVSPGIPFYHHIYKIAKKRDIEIIGDIEYAYRLFRGCIIAITGTDGKSTTTSFVAEFLKNKKPFVGGNYGTPFIKAVEERKKLAILELSSFQIYSTKTFKPNIGVLLNIETDHLDWHKRKAHYLLSKYRMFKRMDKKGVAILNFDQELTRKVKIPARKLFFSVNRLPEGYEGIYCTGNSLFYKTEKTVNRIDISDFKLKGIHNIQNLMASVLVAIVSGVTLEEIERKIPELKSLPYRVQFIREINGIEFYNDSKSTTIQSVRKAVESFHKRNVILIIGGMYKGGDFSVLDSYKNIKQIYIIGKDRRNIRSMIKKQPVLMRQTLEKAVKDAYKNAEKGDVILFSPGCSSFDMFKNYMERGEKFNQIVESLE</sequence>
<accession>A0A285MYP7</accession>
<dbReference type="Proteomes" id="UP000219036">
    <property type="component" value="Unassembled WGS sequence"/>
</dbReference>
<keyword evidence="5 7" id="KW-0547">Nucleotide-binding</keyword>
<dbReference type="GO" id="GO:0005737">
    <property type="term" value="C:cytoplasm"/>
    <property type="evidence" value="ECO:0007669"/>
    <property type="project" value="UniProtKB-SubCell"/>
</dbReference>